<dbReference type="SUPFAM" id="SSF52266">
    <property type="entry name" value="SGNH hydrolase"/>
    <property type="match status" value="1"/>
</dbReference>
<sequence length="116" mass="13197">MRPAQVLFTTEPGYHAAWIPQQRTPDFEISTRNHFNPLRETECDAVIIRDSIVQHVHATAAKGKVLTILNKNIGAVVLHAGTNDIRLRQTEILKKYFRSLVEKMSSRTQEAVSVFK</sequence>
<evidence type="ECO:0000313" key="2">
    <source>
        <dbReference type="Proteomes" id="UP001274896"/>
    </source>
</evidence>
<name>A0AAE0R0H9_9TELE</name>
<comment type="caution">
    <text evidence="1">The sequence shown here is derived from an EMBL/GenBank/DDBJ whole genome shotgun (WGS) entry which is preliminary data.</text>
</comment>
<organism evidence="1 2">
    <name type="scientific">Hemibagrus guttatus</name>
    <dbReference type="NCBI Taxonomy" id="175788"/>
    <lineage>
        <taxon>Eukaryota</taxon>
        <taxon>Metazoa</taxon>
        <taxon>Chordata</taxon>
        <taxon>Craniata</taxon>
        <taxon>Vertebrata</taxon>
        <taxon>Euteleostomi</taxon>
        <taxon>Actinopterygii</taxon>
        <taxon>Neopterygii</taxon>
        <taxon>Teleostei</taxon>
        <taxon>Ostariophysi</taxon>
        <taxon>Siluriformes</taxon>
        <taxon>Bagridae</taxon>
        <taxon>Hemibagrus</taxon>
    </lineage>
</organism>
<protein>
    <submittedName>
        <fullName evidence="1">Uncharacterized protein</fullName>
    </submittedName>
</protein>
<dbReference type="EMBL" id="JAUCMX010000007">
    <property type="protein sequence ID" value="KAK3539380.1"/>
    <property type="molecule type" value="Genomic_DNA"/>
</dbReference>
<dbReference type="AlphaFoldDB" id="A0AAE0R0H9"/>
<evidence type="ECO:0000313" key="1">
    <source>
        <dbReference type="EMBL" id="KAK3539380.1"/>
    </source>
</evidence>
<accession>A0AAE0R0H9</accession>
<gene>
    <name evidence="1" type="ORF">QTP70_005920</name>
</gene>
<proteinExistence type="predicted"/>
<reference evidence="1" key="1">
    <citation type="submission" date="2023-06" db="EMBL/GenBank/DDBJ databases">
        <title>Male Hemibagrus guttatus genome.</title>
        <authorList>
            <person name="Bian C."/>
        </authorList>
    </citation>
    <scope>NUCLEOTIDE SEQUENCE</scope>
    <source>
        <strain evidence="1">Male_cb2023</strain>
        <tissue evidence="1">Muscle</tissue>
    </source>
</reference>
<keyword evidence="2" id="KW-1185">Reference proteome</keyword>
<dbReference type="Proteomes" id="UP001274896">
    <property type="component" value="Unassembled WGS sequence"/>
</dbReference>